<dbReference type="GO" id="GO:0008270">
    <property type="term" value="F:zinc ion binding"/>
    <property type="evidence" value="ECO:0007669"/>
    <property type="project" value="UniProtKB-UniRule"/>
</dbReference>
<gene>
    <name evidence="3" type="ORF">Ddye_018154</name>
</gene>
<dbReference type="Proteomes" id="UP001280121">
    <property type="component" value="Unassembled WGS sequence"/>
</dbReference>
<evidence type="ECO:0000313" key="4">
    <source>
        <dbReference type="Proteomes" id="UP001280121"/>
    </source>
</evidence>
<keyword evidence="1" id="KW-0862">Zinc</keyword>
<dbReference type="AlphaFoldDB" id="A0AAD9UAZ7"/>
<accession>A0AAD9UAZ7</accession>
<comment type="caution">
    <text evidence="3">The sequence shown here is derived from an EMBL/GenBank/DDBJ whole genome shotgun (WGS) entry which is preliminary data.</text>
</comment>
<evidence type="ECO:0000259" key="2">
    <source>
        <dbReference type="SMART" id="SM00575"/>
    </source>
</evidence>
<comment type="similarity">
    <text evidence="1">Belongs to the FHY3/FAR1 family.</text>
</comment>
<keyword evidence="1" id="KW-0863">Zinc-finger</keyword>
<keyword evidence="1" id="KW-0479">Metal-binding</keyword>
<name>A0AAD9UAZ7_9ROSI</name>
<comment type="function">
    <text evidence="1">Putative transcription activator involved in regulating light control of development.</text>
</comment>
<dbReference type="GO" id="GO:0006355">
    <property type="term" value="P:regulation of DNA-templated transcription"/>
    <property type="evidence" value="ECO:0007669"/>
    <property type="project" value="UniProtKB-UniRule"/>
</dbReference>
<dbReference type="InterPro" id="IPR031052">
    <property type="entry name" value="FHY3/FAR1"/>
</dbReference>
<organism evidence="3 4">
    <name type="scientific">Dipteronia dyeriana</name>
    <dbReference type="NCBI Taxonomy" id="168575"/>
    <lineage>
        <taxon>Eukaryota</taxon>
        <taxon>Viridiplantae</taxon>
        <taxon>Streptophyta</taxon>
        <taxon>Embryophyta</taxon>
        <taxon>Tracheophyta</taxon>
        <taxon>Spermatophyta</taxon>
        <taxon>Magnoliopsida</taxon>
        <taxon>eudicotyledons</taxon>
        <taxon>Gunneridae</taxon>
        <taxon>Pentapetalae</taxon>
        <taxon>rosids</taxon>
        <taxon>malvids</taxon>
        <taxon>Sapindales</taxon>
        <taxon>Sapindaceae</taxon>
        <taxon>Hippocastanoideae</taxon>
        <taxon>Acereae</taxon>
        <taxon>Dipteronia</taxon>
    </lineage>
</organism>
<dbReference type="PANTHER" id="PTHR31669:SF251">
    <property type="entry name" value="PROTEIN FAR1-RELATED SEQUENCE"/>
    <property type="match status" value="1"/>
</dbReference>
<protein>
    <recommendedName>
        <fullName evidence="1">Protein FAR1-RELATED SEQUENCE</fullName>
    </recommendedName>
</protein>
<proteinExistence type="inferred from homology"/>
<feature type="domain" description="Zinc finger PMZ-type" evidence="2">
    <location>
        <begin position="29"/>
        <end position="56"/>
    </location>
</feature>
<keyword evidence="1" id="KW-0539">Nucleus</keyword>
<dbReference type="GO" id="GO:0005634">
    <property type="term" value="C:nucleus"/>
    <property type="evidence" value="ECO:0007669"/>
    <property type="project" value="UniProtKB-SubCell"/>
</dbReference>
<dbReference type="EMBL" id="JANJYI010000005">
    <property type="protein sequence ID" value="KAK2650665.1"/>
    <property type="molecule type" value="Genomic_DNA"/>
</dbReference>
<dbReference type="InterPro" id="IPR006564">
    <property type="entry name" value="Znf_PMZ"/>
</dbReference>
<reference evidence="3" key="1">
    <citation type="journal article" date="2023" name="Plant J.">
        <title>Genome sequences and population genomics provide insights into the demographic history, inbreeding, and mutation load of two 'living fossil' tree species of Dipteronia.</title>
        <authorList>
            <person name="Feng Y."/>
            <person name="Comes H.P."/>
            <person name="Chen J."/>
            <person name="Zhu S."/>
            <person name="Lu R."/>
            <person name="Zhang X."/>
            <person name="Li P."/>
            <person name="Qiu J."/>
            <person name="Olsen K.M."/>
            <person name="Qiu Y."/>
        </authorList>
    </citation>
    <scope>NUCLEOTIDE SEQUENCE</scope>
    <source>
        <strain evidence="3">KIB01</strain>
    </source>
</reference>
<dbReference type="SMART" id="SM00575">
    <property type="entry name" value="ZnF_PMZ"/>
    <property type="match status" value="1"/>
</dbReference>
<evidence type="ECO:0000313" key="3">
    <source>
        <dbReference type="EMBL" id="KAK2650665.1"/>
    </source>
</evidence>
<dbReference type="PANTHER" id="PTHR31669">
    <property type="entry name" value="PROTEIN FAR1-RELATED SEQUENCE 10-RELATED"/>
    <property type="match status" value="1"/>
</dbReference>
<comment type="subcellular location">
    <subcellularLocation>
        <location evidence="1">Nucleus</location>
    </subcellularLocation>
</comment>
<evidence type="ECO:0000256" key="1">
    <source>
        <dbReference type="RuleBase" id="RU367018"/>
    </source>
</evidence>
<keyword evidence="4" id="KW-1185">Reference proteome</keyword>
<sequence length="167" mass="18839">MESIVYTFKKFARGDKTWKVRYTPSPNIFKSSCKTFEILGIPCCHAFSVMKATNQQHIPETLIMQRWIMIAKDGLEFESSSATTTTNIMELASAMASNGDAIMEPTSQPTAYADFAQSWDSPYNVHSDGGFHPFAFPNTEVPRPPFINHLNVDDYSMTNLSQAMYMQ</sequence>